<accession>A0A382Y086</accession>
<reference evidence="2" key="1">
    <citation type="submission" date="2018-05" db="EMBL/GenBank/DDBJ databases">
        <authorList>
            <person name="Lanie J.A."/>
            <person name="Ng W.-L."/>
            <person name="Kazmierczak K.M."/>
            <person name="Andrzejewski T.M."/>
            <person name="Davidsen T.M."/>
            <person name="Wayne K.J."/>
            <person name="Tettelin H."/>
            <person name="Glass J.I."/>
            <person name="Rusch D."/>
            <person name="Podicherti R."/>
            <person name="Tsui H.-C.T."/>
            <person name="Winkler M.E."/>
        </authorList>
    </citation>
    <scope>NUCLEOTIDE SEQUENCE</scope>
</reference>
<dbReference type="EMBL" id="UINC01171958">
    <property type="protein sequence ID" value="SVD76792.1"/>
    <property type="molecule type" value="Genomic_DNA"/>
</dbReference>
<evidence type="ECO:0000313" key="2">
    <source>
        <dbReference type="EMBL" id="SVD76792.1"/>
    </source>
</evidence>
<feature type="region of interest" description="Disordered" evidence="1">
    <location>
        <begin position="1"/>
        <end position="21"/>
    </location>
</feature>
<organism evidence="2">
    <name type="scientific">marine metagenome</name>
    <dbReference type="NCBI Taxonomy" id="408172"/>
    <lineage>
        <taxon>unclassified sequences</taxon>
        <taxon>metagenomes</taxon>
        <taxon>ecological metagenomes</taxon>
    </lineage>
</organism>
<name>A0A382Y086_9ZZZZ</name>
<dbReference type="AlphaFoldDB" id="A0A382Y086"/>
<protein>
    <submittedName>
        <fullName evidence="2">Uncharacterized protein</fullName>
    </submittedName>
</protein>
<proteinExistence type="predicted"/>
<sequence length="41" mass="4355">MADVVQPGFAHAGSKDDPTETVGADNCRLDLNASHFGHFIL</sequence>
<evidence type="ECO:0000256" key="1">
    <source>
        <dbReference type="SAM" id="MobiDB-lite"/>
    </source>
</evidence>
<gene>
    <name evidence="2" type="ORF">METZ01_LOCUS429646</name>
</gene>